<feature type="chain" id="PRO_5047354327" evidence="1">
    <location>
        <begin position="21"/>
        <end position="245"/>
    </location>
</feature>
<sequence>MFTPTVLIFSAILTFQLGAATFQQDCESGHVDVAMEIFTKVKGKWQGSVQHLVDAKTEVFDKVKQCKVGKTNHKQLVELQEKFAADMTKCNEKLVHENGTIHKEMEKINKLLKDMKCSKDVVTTKSPAAHFQGAVQHLRNFFAALKNWKHGLKQLPAKHVSLDKPWLKLLQTVVKSISHLMSSLVGPSSGRFSCSKHGNSDCKKVVGHINKIVGAVTKSTTSYDACIKKQKDLLYKDPTYTVLCQ</sequence>
<accession>A0ABM1MH76</accession>
<gene>
    <name evidence="3" type="primary">LOC108560755</name>
</gene>
<evidence type="ECO:0000313" key="2">
    <source>
        <dbReference type="Proteomes" id="UP000695000"/>
    </source>
</evidence>
<reference evidence="3" key="1">
    <citation type="submission" date="2025-08" db="UniProtKB">
        <authorList>
            <consortium name="RefSeq"/>
        </authorList>
    </citation>
    <scope>IDENTIFICATION</scope>
    <source>
        <tissue evidence="3">Whole Larva</tissue>
    </source>
</reference>
<dbReference type="GeneID" id="108560755"/>
<name>A0ABM1MH76_NICVS</name>
<dbReference type="Proteomes" id="UP000695000">
    <property type="component" value="Unplaced"/>
</dbReference>
<evidence type="ECO:0000256" key="1">
    <source>
        <dbReference type="SAM" id="SignalP"/>
    </source>
</evidence>
<evidence type="ECO:0000313" key="3">
    <source>
        <dbReference type="RefSeq" id="XP_017773926.1"/>
    </source>
</evidence>
<keyword evidence="2" id="KW-1185">Reference proteome</keyword>
<organism evidence="2 3">
    <name type="scientific">Nicrophorus vespilloides</name>
    <name type="common">Boreal carrion beetle</name>
    <dbReference type="NCBI Taxonomy" id="110193"/>
    <lineage>
        <taxon>Eukaryota</taxon>
        <taxon>Metazoa</taxon>
        <taxon>Ecdysozoa</taxon>
        <taxon>Arthropoda</taxon>
        <taxon>Hexapoda</taxon>
        <taxon>Insecta</taxon>
        <taxon>Pterygota</taxon>
        <taxon>Neoptera</taxon>
        <taxon>Endopterygota</taxon>
        <taxon>Coleoptera</taxon>
        <taxon>Polyphaga</taxon>
        <taxon>Staphyliniformia</taxon>
        <taxon>Silphidae</taxon>
        <taxon>Nicrophorinae</taxon>
        <taxon>Nicrophorus</taxon>
    </lineage>
</organism>
<proteinExistence type="predicted"/>
<dbReference type="RefSeq" id="XP_017773926.1">
    <property type="nucleotide sequence ID" value="XM_017918437.1"/>
</dbReference>
<protein>
    <submittedName>
        <fullName evidence="3">Uncharacterized protein LOC108560755</fullName>
    </submittedName>
</protein>
<keyword evidence="1" id="KW-0732">Signal</keyword>
<feature type="signal peptide" evidence="1">
    <location>
        <begin position="1"/>
        <end position="20"/>
    </location>
</feature>